<dbReference type="Pfam" id="PF00481">
    <property type="entry name" value="PP2C"/>
    <property type="match status" value="1"/>
</dbReference>
<dbReference type="PROSITE" id="PS50004">
    <property type="entry name" value="C2"/>
    <property type="match status" value="1"/>
</dbReference>
<dbReference type="GO" id="GO:0004722">
    <property type="term" value="F:protein serine/threonine phosphatase activity"/>
    <property type="evidence" value="ECO:0007669"/>
    <property type="project" value="InterPro"/>
</dbReference>
<dbReference type="GO" id="GO:0046872">
    <property type="term" value="F:metal ion binding"/>
    <property type="evidence" value="ECO:0007669"/>
    <property type="project" value="UniProtKB-KW"/>
</dbReference>
<dbReference type="SMART" id="SM00332">
    <property type="entry name" value="PP2Cc"/>
    <property type="match status" value="1"/>
</dbReference>
<reference evidence="8 9" key="1">
    <citation type="journal article" date="2024" name="Science">
        <title>Giant polyketide synthase enzymes in the biosynthesis of giant marine polyether toxins.</title>
        <authorList>
            <person name="Fallon T.R."/>
            <person name="Shende V.V."/>
            <person name="Wierzbicki I.H."/>
            <person name="Pendleton A.L."/>
            <person name="Watervoot N.F."/>
            <person name="Auber R.P."/>
            <person name="Gonzalez D.J."/>
            <person name="Wisecaver J.H."/>
            <person name="Moore B.S."/>
        </authorList>
    </citation>
    <scope>NUCLEOTIDE SEQUENCE [LARGE SCALE GENOMIC DNA]</scope>
    <source>
        <strain evidence="8 9">12B1</strain>
    </source>
</reference>
<dbReference type="InterPro" id="IPR001932">
    <property type="entry name" value="PPM-type_phosphatase-like_dom"/>
</dbReference>
<dbReference type="AlphaFoldDB" id="A0AB34JW18"/>
<keyword evidence="3 4" id="KW-0904">Protein phosphatase</keyword>
<dbReference type="InterPro" id="IPR036457">
    <property type="entry name" value="PPM-type-like_dom_sf"/>
</dbReference>
<dbReference type="InterPro" id="IPR000008">
    <property type="entry name" value="C2_dom"/>
</dbReference>
<gene>
    <name evidence="8" type="ORF">AB1Y20_019974</name>
</gene>
<dbReference type="SUPFAM" id="SSF81606">
    <property type="entry name" value="PP2C-like"/>
    <property type="match status" value="1"/>
</dbReference>
<protein>
    <recommendedName>
        <fullName evidence="10">Protein-serine/threonine phosphatase</fullName>
    </recommendedName>
</protein>
<dbReference type="InterPro" id="IPR035892">
    <property type="entry name" value="C2_domain_sf"/>
</dbReference>
<evidence type="ECO:0000256" key="4">
    <source>
        <dbReference type="RuleBase" id="RU003465"/>
    </source>
</evidence>
<keyword evidence="1" id="KW-0479">Metal-binding</keyword>
<dbReference type="Gene3D" id="3.60.40.10">
    <property type="entry name" value="PPM-type phosphatase domain"/>
    <property type="match status" value="1"/>
</dbReference>
<evidence type="ECO:0000256" key="2">
    <source>
        <dbReference type="ARBA" id="ARBA00022801"/>
    </source>
</evidence>
<evidence type="ECO:0008006" key="10">
    <source>
        <dbReference type="Google" id="ProtNLM"/>
    </source>
</evidence>
<organism evidence="8 9">
    <name type="scientific">Prymnesium parvum</name>
    <name type="common">Toxic golden alga</name>
    <dbReference type="NCBI Taxonomy" id="97485"/>
    <lineage>
        <taxon>Eukaryota</taxon>
        <taxon>Haptista</taxon>
        <taxon>Haptophyta</taxon>
        <taxon>Prymnesiophyceae</taxon>
        <taxon>Prymnesiales</taxon>
        <taxon>Prymnesiaceae</taxon>
        <taxon>Prymnesium</taxon>
    </lineage>
</organism>
<keyword evidence="2 4" id="KW-0378">Hydrolase</keyword>
<dbReference type="Gene3D" id="2.60.40.150">
    <property type="entry name" value="C2 domain"/>
    <property type="match status" value="1"/>
</dbReference>
<dbReference type="CDD" id="cd00143">
    <property type="entry name" value="PP2Cc"/>
    <property type="match status" value="1"/>
</dbReference>
<dbReference type="PROSITE" id="PS51746">
    <property type="entry name" value="PPM_2"/>
    <property type="match status" value="1"/>
</dbReference>
<name>A0AB34JW18_PRYPA</name>
<accession>A0AB34JW18</accession>
<dbReference type="EMBL" id="JBGBPQ010000004">
    <property type="protein sequence ID" value="KAL1525102.1"/>
    <property type="molecule type" value="Genomic_DNA"/>
</dbReference>
<dbReference type="PANTHER" id="PTHR13832:SF827">
    <property type="entry name" value="PROTEIN PHOSPHATASE 1L"/>
    <property type="match status" value="1"/>
</dbReference>
<dbReference type="InterPro" id="IPR015655">
    <property type="entry name" value="PP2C"/>
</dbReference>
<evidence type="ECO:0000256" key="5">
    <source>
        <dbReference type="SAM" id="MobiDB-lite"/>
    </source>
</evidence>
<evidence type="ECO:0000259" key="7">
    <source>
        <dbReference type="PROSITE" id="PS51746"/>
    </source>
</evidence>
<feature type="domain" description="PPM-type phosphatase" evidence="7">
    <location>
        <begin position="226"/>
        <end position="582"/>
    </location>
</feature>
<evidence type="ECO:0000259" key="6">
    <source>
        <dbReference type="PROSITE" id="PS50004"/>
    </source>
</evidence>
<sequence length="587" mass="65568">MRLDDPPNWGSLLVRFVEAEYEKEYVDEPPHTYCVVWLLEKVRWRRRKSKPRGRGPGEDPMRPVWGDEFEFDDVRDDSKLALDVWNIRQGGASEDEFFGKIWLTISDAIRRPMASWHELVPGRLQVVLTWTPYQGDALGDPIPLTLPPTSAHEDAPTGSAAPIRKPLAPEQPKLNMKATQQAALAAVAAKADEMELEEELEDDELDVEELPLVQDRQPQRPRLKIEYHEYTHRGGAGNGPKENQDAYFVKKIDDANFLFGVFDGHGQDNGKLASHVASDTTRVFLTENFARLRQHPQAVMTECFEKCNKAIFAAIQAKPDTFLRDGTLVMEVDEEEWELGYDAVDGGTTASVAAIIDGRTLVYASAGDSCGVFAKPTKGGELAVEELVPEHSPTYIKDWEQRLHNTGALVVYDHPDMFEGPENLLHVFCRDGKGGWKLDEESLRRADSAGCGYKTERGDRAAVIMTPEEGKFSQMMLGVTRSLGDFYHQQYGVTWEPEVVVHDLKEYLGDAPLGVMCIASDGVWDHWTFDQAMEELRPQPGADGLQPPGSAMVHDFFENTRIKGEEAFGNSADNLTGVVVCIPNPAV</sequence>
<comment type="similarity">
    <text evidence="4">Belongs to the PP2C family.</text>
</comment>
<dbReference type="InterPro" id="IPR000222">
    <property type="entry name" value="PP2C_BS"/>
</dbReference>
<evidence type="ECO:0000313" key="8">
    <source>
        <dbReference type="EMBL" id="KAL1525102.1"/>
    </source>
</evidence>
<comment type="caution">
    <text evidence="8">The sequence shown here is derived from an EMBL/GenBank/DDBJ whole genome shotgun (WGS) entry which is preliminary data.</text>
</comment>
<dbReference type="SUPFAM" id="SSF49562">
    <property type="entry name" value="C2 domain (Calcium/lipid-binding domain, CaLB)"/>
    <property type="match status" value="1"/>
</dbReference>
<dbReference type="PANTHER" id="PTHR13832">
    <property type="entry name" value="PROTEIN PHOSPHATASE 2C"/>
    <property type="match status" value="1"/>
</dbReference>
<evidence type="ECO:0000256" key="1">
    <source>
        <dbReference type="ARBA" id="ARBA00022723"/>
    </source>
</evidence>
<dbReference type="PROSITE" id="PS01032">
    <property type="entry name" value="PPM_1"/>
    <property type="match status" value="1"/>
</dbReference>
<dbReference type="Proteomes" id="UP001515480">
    <property type="component" value="Unassembled WGS sequence"/>
</dbReference>
<feature type="region of interest" description="Disordered" evidence="5">
    <location>
        <begin position="144"/>
        <end position="166"/>
    </location>
</feature>
<keyword evidence="9" id="KW-1185">Reference proteome</keyword>
<proteinExistence type="inferred from homology"/>
<evidence type="ECO:0000313" key="9">
    <source>
        <dbReference type="Proteomes" id="UP001515480"/>
    </source>
</evidence>
<feature type="domain" description="C2" evidence="6">
    <location>
        <begin position="1"/>
        <end position="117"/>
    </location>
</feature>
<evidence type="ECO:0000256" key="3">
    <source>
        <dbReference type="ARBA" id="ARBA00022912"/>
    </source>
</evidence>
<dbReference type="Pfam" id="PF00168">
    <property type="entry name" value="C2"/>
    <property type="match status" value="1"/>
</dbReference>